<dbReference type="Gene3D" id="1.10.288.10">
    <property type="entry name" value="Cobalamin-dependent Methionine Synthase, domain 2"/>
    <property type="match status" value="1"/>
</dbReference>
<dbReference type="Gene3D" id="3.20.20.20">
    <property type="entry name" value="Dihydropteroate synthase-like"/>
    <property type="match status" value="1"/>
</dbReference>
<evidence type="ECO:0000256" key="2">
    <source>
        <dbReference type="ARBA" id="ARBA00022679"/>
    </source>
</evidence>
<dbReference type="GO" id="GO:0008705">
    <property type="term" value="F:methionine synthase activity"/>
    <property type="evidence" value="ECO:0007669"/>
    <property type="project" value="UniProtKB-EC"/>
</dbReference>
<dbReference type="InterPro" id="IPR037010">
    <property type="entry name" value="VitB12-dep_Met_synth_activ_sf"/>
</dbReference>
<keyword evidence="10" id="KW-0489">Methyltransferase</keyword>
<dbReference type="EC" id="2.1.1.13" evidence="10"/>
<dbReference type="InterPro" id="IPR033706">
    <property type="entry name" value="Met_synthase_B12-bd"/>
</dbReference>
<dbReference type="Gene3D" id="1.10.1240.10">
    <property type="entry name" value="Methionine synthase domain"/>
    <property type="match status" value="1"/>
</dbReference>
<dbReference type="PROSITE" id="PS51332">
    <property type="entry name" value="B12_BINDING"/>
    <property type="match status" value="1"/>
</dbReference>
<dbReference type="FunFam" id="3.40.50.280:FF:000001">
    <property type="entry name" value="Methionine synthase"/>
    <property type="match status" value="1"/>
</dbReference>
<accession>A0A1W1DH16</accession>
<dbReference type="GO" id="GO:0046872">
    <property type="term" value="F:metal ion binding"/>
    <property type="evidence" value="ECO:0007669"/>
    <property type="project" value="UniProtKB-KW"/>
</dbReference>
<dbReference type="SUPFAM" id="SSF47644">
    <property type="entry name" value="Methionine synthase domain"/>
    <property type="match status" value="1"/>
</dbReference>
<protein>
    <submittedName>
        <fullName evidence="10">5-methyltetrahydrofolate--homocysteine methyltransferase</fullName>
        <ecNumber evidence="10">2.1.1.13</ecNumber>
    </submittedName>
</protein>
<evidence type="ECO:0000256" key="3">
    <source>
        <dbReference type="ARBA" id="ARBA00022691"/>
    </source>
</evidence>
<feature type="domain" description="B12-binding N-terminal" evidence="9">
    <location>
        <begin position="68"/>
        <end position="162"/>
    </location>
</feature>
<dbReference type="InterPro" id="IPR006158">
    <property type="entry name" value="Cobalamin-bd"/>
</dbReference>
<keyword evidence="2 10" id="KW-0808">Transferase</keyword>
<dbReference type="InterPro" id="IPR003759">
    <property type="entry name" value="Cbl-bd_cap"/>
</dbReference>
<dbReference type="FunFam" id="1.10.1240.10:FF:000001">
    <property type="entry name" value="Methionine synthase"/>
    <property type="match status" value="1"/>
</dbReference>
<dbReference type="Gene3D" id="3.10.196.10">
    <property type="entry name" value="Vitamin B12-dependent methionine synthase, activation domain"/>
    <property type="match status" value="1"/>
</dbReference>
<dbReference type="InterPro" id="IPR050554">
    <property type="entry name" value="Met_Synthase/Corrinoid"/>
</dbReference>
<dbReference type="SMART" id="SM01018">
    <property type="entry name" value="B12-binding_2"/>
    <property type="match status" value="1"/>
</dbReference>
<dbReference type="AlphaFoldDB" id="A0A1W1DH16"/>
<dbReference type="GO" id="GO:0031419">
    <property type="term" value="F:cobalamin binding"/>
    <property type="evidence" value="ECO:0007669"/>
    <property type="project" value="InterPro"/>
</dbReference>
<dbReference type="SUPFAM" id="SSF51717">
    <property type="entry name" value="Dihydropteroate synthetase-like"/>
    <property type="match status" value="1"/>
</dbReference>
<dbReference type="PANTHER" id="PTHR45833:SF1">
    <property type="entry name" value="METHIONINE SYNTHASE"/>
    <property type="match status" value="1"/>
</dbReference>
<dbReference type="Pfam" id="PF02310">
    <property type="entry name" value="B12-binding"/>
    <property type="match status" value="1"/>
</dbReference>
<dbReference type="SUPFAM" id="SSF52242">
    <property type="entry name" value="Cobalamin (vitamin B12)-binding domain"/>
    <property type="match status" value="1"/>
</dbReference>
<dbReference type="Gene3D" id="3.40.50.280">
    <property type="entry name" value="Cobalamin-binding domain"/>
    <property type="match status" value="1"/>
</dbReference>
<organism evidence="10">
    <name type="scientific">hydrothermal vent metagenome</name>
    <dbReference type="NCBI Taxonomy" id="652676"/>
    <lineage>
        <taxon>unclassified sequences</taxon>
        <taxon>metagenomes</taxon>
        <taxon>ecological metagenomes</taxon>
    </lineage>
</organism>
<evidence type="ECO:0000259" key="8">
    <source>
        <dbReference type="PROSITE" id="PS51332"/>
    </source>
</evidence>
<dbReference type="GO" id="GO:0005829">
    <property type="term" value="C:cytosol"/>
    <property type="evidence" value="ECO:0007669"/>
    <property type="project" value="TreeGrafter"/>
</dbReference>
<evidence type="ECO:0000259" key="9">
    <source>
        <dbReference type="PROSITE" id="PS51337"/>
    </source>
</evidence>
<name>A0A1W1DH16_9ZZZZ</name>
<dbReference type="GO" id="GO:0050667">
    <property type="term" value="P:homocysteine metabolic process"/>
    <property type="evidence" value="ECO:0007669"/>
    <property type="project" value="TreeGrafter"/>
</dbReference>
<comment type="similarity">
    <text evidence="1">Belongs to the vitamin-B12 dependent methionine synthase family.</text>
</comment>
<evidence type="ECO:0000256" key="6">
    <source>
        <dbReference type="ARBA" id="ARBA00023285"/>
    </source>
</evidence>
<dbReference type="InterPro" id="IPR011005">
    <property type="entry name" value="Dihydropteroate_synth-like_sf"/>
</dbReference>
<dbReference type="Pfam" id="PF02965">
    <property type="entry name" value="Met_synt_B12"/>
    <property type="match status" value="1"/>
</dbReference>
<feature type="domain" description="B12-binding" evidence="8">
    <location>
        <begin position="166"/>
        <end position="301"/>
    </location>
</feature>
<proteinExistence type="inferred from homology"/>
<keyword evidence="6" id="KW-0170">Cobalt</keyword>
<keyword evidence="4" id="KW-0479">Metal-binding</keyword>
<evidence type="ECO:0000259" key="7">
    <source>
        <dbReference type="PROSITE" id="PS50974"/>
    </source>
</evidence>
<evidence type="ECO:0000256" key="5">
    <source>
        <dbReference type="ARBA" id="ARBA00022737"/>
    </source>
</evidence>
<keyword evidence="5" id="KW-0677">Repeat</keyword>
<dbReference type="InterPro" id="IPR004223">
    <property type="entry name" value="VitB12-dep_Met_synth_activ_dom"/>
</dbReference>
<feature type="domain" description="AdoMet activation" evidence="7">
    <location>
        <begin position="316"/>
        <end position="639"/>
    </location>
</feature>
<dbReference type="PANTHER" id="PTHR45833">
    <property type="entry name" value="METHIONINE SYNTHASE"/>
    <property type="match status" value="1"/>
</dbReference>
<reference evidence="10" key="1">
    <citation type="submission" date="2016-10" db="EMBL/GenBank/DDBJ databases">
        <authorList>
            <person name="de Groot N.N."/>
        </authorList>
    </citation>
    <scope>NUCLEOTIDE SEQUENCE</scope>
</reference>
<sequence length="639" mass="71461">MFLYHAVKAGMTMGIVNAGQLVVYDDIDPELKKAVEDVVLNKDPEAGERLVDIAPKFSGTGEVQENKRDLEWRTWSVEKRLEHSLVKGITEFIVEDTQEALDKLGRPILVIEGPLMDGMNVVGDLFGDGRMFLPQVVKSARVMKKSVAYLDPFLEAEKQDCNSSARGKILMATVKGDVHDIGKNIVGVVLSCNNYEIIDLGVMVPADTILETAIKENVDIIGLSGLITPSLDEMVFVAKEMTRQGFDLPLMIGGATTSKAHTAVKIEPQYDKGVFYVKDASKAVGVATSLLSTELKPKLFQSTKEEYEQVRFKRANKGPSRLVSLEGARKNKPKLKFDSITKPNQIGIQVFEDYDLNEIFEFIDWVPFFRTWELAGKFPDILTDEVVGEAATQLFADAKMMFKKVMDGKLLQANAVVGIFPANSINEDIELYDDNGKVLMTLNQLRQQLDKKGNTPNFCLSDFIAPKDSGIQDYMGAFAVTAGINIDPLVEAYEADHDDYNSIMIKAVADRFAEAFAEMMHYKFRTELWGYSDEDFNNDELIKEDYRGIRPAPGYPACPEHSEKEKLWELLDVEKNTGMTLTSSYAMLPTSSVSGWYFAHPESRYFGVAKINQQQVENYASRKGISVEQAERLLSPNLE</sequence>
<keyword evidence="3" id="KW-0949">S-adenosyl-L-methionine</keyword>
<evidence type="ECO:0000313" key="10">
    <source>
        <dbReference type="EMBL" id="SFV80442.1"/>
    </source>
</evidence>
<dbReference type="EMBL" id="FPHU01000077">
    <property type="protein sequence ID" value="SFV80442.1"/>
    <property type="molecule type" value="Genomic_DNA"/>
</dbReference>
<dbReference type="PROSITE" id="PS51337">
    <property type="entry name" value="B12_BINDING_NTER"/>
    <property type="match status" value="1"/>
</dbReference>
<dbReference type="Pfam" id="PF02607">
    <property type="entry name" value="B12-binding_2"/>
    <property type="match status" value="1"/>
</dbReference>
<dbReference type="SUPFAM" id="SSF56507">
    <property type="entry name" value="Methionine synthase activation domain-like"/>
    <property type="match status" value="1"/>
</dbReference>
<dbReference type="InterPro" id="IPR036724">
    <property type="entry name" value="Cobalamin-bd_sf"/>
</dbReference>
<dbReference type="CDD" id="cd02069">
    <property type="entry name" value="methionine_synthase_B12_BD"/>
    <property type="match status" value="1"/>
</dbReference>
<gene>
    <name evidence="10" type="ORF">MNB_SUP05-13-189</name>
</gene>
<dbReference type="InterPro" id="IPR036594">
    <property type="entry name" value="Meth_synthase_dom"/>
</dbReference>
<dbReference type="GO" id="GO:0032259">
    <property type="term" value="P:methylation"/>
    <property type="evidence" value="ECO:0007669"/>
    <property type="project" value="UniProtKB-KW"/>
</dbReference>
<dbReference type="PROSITE" id="PS50974">
    <property type="entry name" value="ADOMET_ACTIVATION"/>
    <property type="match status" value="1"/>
</dbReference>
<evidence type="ECO:0000256" key="4">
    <source>
        <dbReference type="ARBA" id="ARBA00022723"/>
    </source>
</evidence>
<dbReference type="GO" id="GO:0046653">
    <property type="term" value="P:tetrahydrofolate metabolic process"/>
    <property type="evidence" value="ECO:0007669"/>
    <property type="project" value="TreeGrafter"/>
</dbReference>
<evidence type="ECO:0000256" key="1">
    <source>
        <dbReference type="ARBA" id="ARBA00010398"/>
    </source>
</evidence>